<dbReference type="GO" id="GO:0016788">
    <property type="term" value="F:hydrolase activity, acting on ester bonds"/>
    <property type="evidence" value="ECO:0007669"/>
    <property type="project" value="InterPro"/>
</dbReference>
<dbReference type="Proteomes" id="UP000076962">
    <property type="component" value="Unassembled WGS sequence"/>
</dbReference>
<keyword evidence="1" id="KW-0378">Hydrolase</keyword>
<dbReference type="InterPro" id="IPR001087">
    <property type="entry name" value="GDSL"/>
</dbReference>
<dbReference type="AlphaFoldDB" id="A0A176S3E5"/>
<protein>
    <submittedName>
        <fullName evidence="1">Lipase, GDSL domain protein</fullName>
        <ecNumber evidence="1">3.-.-.-</ecNumber>
    </submittedName>
</protein>
<organism evidence="1 2">
    <name type="scientific">Candidatus Thiomargarita nelsonii</name>
    <dbReference type="NCBI Taxonomy" id="1003181"/>
    <lineage>
        <taxon>Bacteria</taxon>
        <taxon>Pseudomonadati</taxon>
        <taxon>Pseudomonadota</taxon>
        <taxon>Gammaproteobacteria</taxon>
        <taxon>Thiotrichales</taxon>
        <taxon>Thiotrichaceae</taxon>
        <taxon>Thiomargarita</taxon>
    </lineage>
</organism>
<evidence type="ECO:0000313" key="1">
    <source>
        <dbReference type="EMBL" id="OAD22436.1"/>
    </source>
</evidence>
<dbReference type="InterPro" id="IPR036514">
    <property type="entry name" value="SGNH_hydro_sf"/>
</dbReference>
<dbReference type="EC" id="3.-.-.-" evidence="1"/>
<reference evidence="1 2" key="1">
    <citation type="submission" date="2016-05" db="EMBL/GenBank/DDBJ databases">
        <title>Single-cell genome of chain-forming Candidatus Thiomargarita nelsonii and comparison to other large sulfur-oxidizing bacteria.</title>
        <authorList>
            <person name="Winkel M."/>
            <person name="Salman V."/>
            <person name="Woyke T."/>
            <person name="Schulz-Vogt H."/>
            <person name="Richter M."/>
            <person name="Flood B."/>
            <person name="Bailey J."/>
            <person name="Amann R."/>
            <person name="Mussmann M."/>
        </authorList>
    </citation>
    <scope>NUCLEOTIDE SEQUENCE [LARGE SCALE GENOMIC DNA]</scope>
    <source>
        <strain evidence="1 2">THI036</strain>
    </source>
</reference>
<dbReference type="SUPFAM" id="SSF52266">
    <property type="entry name" value="SGNH hydrolase"/>
    <property type="match status" value="1"/>
</dbReference>
<dbReference type="Pfam" id="PF00657">
    <property type="entry name" value="Lipase_GDSL"/>
    <property type="match status" value="1"/>
</dbReference>
<gene>
    <name evidence="1" type="ORF">THIOM_001761</name>
</gene>
<comment type="caution">
    <text evidence="1">The sequence shown here is derived from an EMBL/GenBank/DDBJ whole genome shotgun (WGS) entry which is preliminary data.</text>
</comment>
<name>A0A176S3E5_9GAMM</name>
<proteinExistence type="predicted"/>
<dbReference type="CDD" id="cd00229">
    <property type="entry name" value="SGNH_hydrolase"/>
    <property type="match status" value="1"/>
</dbReference>
<evidence type="ECO:0000313" key="2">
    <source>
        <dbReference type="Proteomes" id="UP000076962"/>
    </source>
</evidence>
<dbReference type="Gene3D" id="3.40.50.1110">
    <property type="entry name" value="SGNH hydrolase"/>
    <property type="match status" value="1"/>
</dbReference>
<accession>A0A176S3E5</accession>
<keyword evidence="2" id="KW-1185">Reference proteome</keyword>
<dbReference type="EMBL" id="LUTY01000947">
    <property type="protein sequence ID" value="OAD22436.1"/>
    <property type="molecule type" value="Genomic_DNA"/>
</dbReference>
<sequence>MFNVKNGKVTWCPEAILISNKDGLEGKTTIKEYNNADLKILAFGDSFTHWNQKGYTWPDLLQENLAKILDVNVSVLNYGRGGYGVLQMFDLAEAKIKEHQPDLVIFAFINDDLTRGRWWTKTVNIGGYTRSLCSSNKEDFNLKIASDMYYIVNPSVDLAWCQKSLGSSESNQWGLMAMSPPANGPVMT</sequence>